<dbReference type="FunFam" id="3.40.50.300:FF:000137">
    <property type="entry name" value="Replication-associated recombination protein A"/>
    <property type="match status" value="1"/>
</dbReference>
<dbReference type="FunFam" id="1.10.8.60:FF:000029">
    <property type="entry name" value="Replication-associated recombination protein A"/>
    <property type="match status" value="1"/>
</dbReference>
<dbReference type="CDD" id="cd18139">
    <property type="entry name" value="HLD_clamp_RarA"/>
    <property type="match status" value="1"/>
</dbReference>
<reference evidence="8 9" key="1">
    <citation type="submission" date="2016-10" db="EMBL/GenBank/DDBJ databases">
        <authorList>
            <person name="de Groot N.N."/>
        </authorList>
    </citation>
    <scope>NUCLEOTIDE SEQUENCE [LARGE SCALE GENOMIC DNA]</scope>
    <source>
        <strain evidence="8 9">APO</strain>
    </source>
</reference>
<dbReference type="CDD" id="cd00009">
    <property type="entry name" value="AAA"/>
    <property type="match status" value="1"/>
</dbReference>
<evidence type="ECO:0000256" key="6">
    <source>
        <dbReference type="ARBA" id="ARBA00022840"/>
    </source>
</evidence>
<evidence type="ECO:0000259" key="7">
    <source>
        <dbReference type="SMART" id="SM00382"/>
    </source>
</evidence>
<dbReference type="GO" id="GO:0006261">
    <property type="term" value="P:DNA-templated DNA replication"/>
    <property type="evidence" value="ECO:0007669"/>
    <property type="project" value="TreeGrafter"/>
</dbReference>
<dbReference type="GO" id="GO:0005524">
    <property type="term" value="F:ATP binding"/>
    <property type="evidence" value="ECO:0007669"/>
    <property type="project" value="UniProtKB-KW"/>
</dbReference>
<dbReference type="GO" id="GO:0003677">
    <property type="term" value="F:DNA binding"/>
    <property type="evidence" value="ECO:0007669"/>
    <property type="project" value="InterPro"/>
</dbReference>
<evidence type="ECO:0000256" key="5">
    <source>
        <dbReference type="ARBA" id="ARBA00022741"/>
    </source>
</evidence>
<comment type="similarity">
    <text evidence="2">Belongs to the AAA ATPase family. RarA/MGS1/WRNIP1 subfamily.</text>
</comment>
<name>A0A1H3NG07_9FIRM</name>
<evidence type="ECO:0000256" key="1">
    <source>
        <dbReference type="ARBA" id="ARBA00002393"/>
    </source>
</evidence>
<dbReference type="EMBL" id="FNPV01000005">
    <property type="protein sequence ID" value="SDY87826.1"/>
    <property type="molecule type" value="Genomic_DNA"/>
</dbReference>
<dbReference type="FunFam" id="1.10.3710.10:FF:000003">
    <property type="entry name" value="ATPase, AAA family protein"/>
    <property type="match status" value="1"/>
</dbReference>
<protein>
    <recommendedName>
        <fullName evidence="3">Replication-associated recombination protein A</fullName>
    </recommendedName>
</protein>
<dbReference type="Pfam" id="PF00004">
    <property type="entry name" value="AAA"/>
    <property type="match status" value="1"/>
</dbReference>
<keyword evidence="6" id="KW-0067">ATP-binding</keyword>
<dbReference type="SUPFAM" id="SSF52540">
    <property type="entry name" value="P-loop containing nucleoside triphosphate hydrolases"/>
    <property type="match status" value="1"/>
</dbReference>
<dbReference type="Pfam" id="PF12002">
    <property type="entry name" value="MgsA_C"/>
    <property type="match status" value="1"/>
</dbReference>
<dbReference type="OrthoDB" id="9778364at2"/>
<dbReference type="InterPro" id="IPR008921">
    <property type="entry name" value="DNA_pol3_clamp-load_cplx_C"/>
</dbReference>
<evidence type="ECO:0000256" key="3">
    <source>
        <dbReference type="ARBA" id="ARBA00020776"/>
    </source>
</evidence>
<dbReference type="GO" id="GO:0016887">
    <property type="term" value="F:ATP hydrolysis activity"/>
    <property type="evidence" value="ECO:0007669"/>
    <property type="project" value="InterPro"/>
</dbReference>
<feature type="domain" description="AAA+ ATPase" evidence="7">
    <location>
        <begin position="51"/>
        <end position="172"/>
    </location>
</feature>
<dbReference type="PANTHER" id="PTHR13779:SF7">
    <property type="entry name" value="ATPASE WRNIP1"/>
    <property type="match status" value="1"/>
</dbReference>
<dbReference type="Gene3D" id="3.40.50.300">
    <property type="entry name" value="P-loop containing nucleotide triphosphate hydrolases"/>
    <property type="match status" value="1"/>
</dbReference>
<dbReference type="GO" id="GO:0008047">
    <property type="term" value="F:enzyme activator activity"/>
    <property type="evidence" value="ECO:0007669"/>
    <property type="project" value="TreeGrafter"/>
</dbReference>
<dbReference type="PANTHER" id="PTHR13779">
    <property type="entry name" value="WERNER HELICASE-INTERACTING PROTEIN 1 FAMILY MEMBER"/>
    <property type="match status" value="1"/>
</dbReference>
<evidence type="ECO:0000256" key="2">
    <source>
        <dbReference type="ARBA" id="ARBA00008959"/>
    </source>
</evidence>
<evidence type="ECO:0000313" key="8">
    <source>
        <dbReference type="EMBL" id="SDY87826.1"/>
    </source>
</evidence>
<comment type="function">
    <text evidence="1">DNA-dependent ATPase that plays important roles in cellular responses to stalled DNA replication processes.</text>
</comment>
<dbReference type="SMART" id="SM00382">
    <property type="entry name" value="AAA"/>
    <property type="match status" value="1"/>
</dbReference>
<gene>
    <name evidence="8" type="ORF">SAMN05192546_105103</name>
</gene>
<organism evidence="8 9">
    <name type="scientific">Tindallia californiensis</name>
    <dbReference type="NCBI Taxonomy" id="159292"/>
    <lineage>
        <taxon>Bacteria</taxon>
        <taxon>Bacillati</taxon>
        <taxon>Bacillota</taxon>
        <taxon>Clostridia</taxon>
        <taxon>Peptostreptococcales</taxon>
        <taxon>Tindalliaceae</taxon>
        <taxon>Tindallia</taxon>
    </lineage>
</organism>
<accession>A0A1H3NG07</accession>
<dbReference type="Gene3D" id="1.10.3710.10">
    <property type="entry name" value="DNA polymerase III clamp loader subunits, C-terminal domain"/>
    <property type="match status" value="1"/>
</dbReference>
<evidence type="ECO:0000256" key="4">
    <source>
        <dbReference type="ARBA" id="ARBA00022705"/>
    </source>
</evidence>
<dbReference type="Gene3D" id="1.20.272.10">
    <property type="match status" value="1"/>
</dbReference>
<dbReference type="Proteomes" id="UP000199230">
    <property type="component" value="Unassembled WGS sequence"/>
</dbReference>
<evidence type="ECO:0000313" key="9">
    <source>
        <dbReference type="Proteomes" id="UP000199230"/>
    </source>
</evidence>
<dbReference type="GO" id="GO:0000731">
    <property type="term" value="P:DNA synthesis involved in DNA repair"/>
    <property type="evidence" value="ECO:0007669"/>
    <property type="project" value="TreeGrafter"/>
</dbReference>
<dbReference type="Gene3D" id="1.10.8.60">
    <property type="match status" value="1"/>
</dbReference>
<sequence>MDLLDIVNHQKKKEQAPLADRMRPDSIKDLIGQDHLLSREKFLARCIKAKRIPSLILYGPPGTGKTTLARLLAKESGSEYFQLSAVMAGVKDIRQVIEEANNLLKHSHKKSILFIDEIHRFSKNQQDALLPHVERGLVTLIGATTENPYFEVNSALLSRTTVLKLEPLTAKEIACLLKRSLVEKEKGLGRIKTVIEDDVVMFLADMAGGDARRALNALEIAALSATPHSDGSITISLEDAEESVQKRAVQYDKDGDQHYDVISAFIKSIRGSDPDAALHYLAKMITAGEDPEFIARRVMIAAAEDIGNADSNGLTIATAAHYAVKHIGMPEARIILAQAVTYLATAPKSNAAYLAINKAMTDVNNVTTDVPKHLRDSHYQNASKLGHGNGYLYAHSYPNHYVKQQYMPDALTGAVYYEMTDQGEEKKHKEYMDKLKKKSHQ</sequence>
<keyword evidence="5" id="KW-0547">Nucleotide-binding</keyword>
<dbReference type="SUPFAM" id="SSF48019">
    <property type="entry name" value="post-AAA+ oligomerization domain-like"/>
    <property type="match status" value="1"/>
</dbReference>
<dbReference type="RefSeq" id="WP_093313142.1">
    <property type="nucleotide sequence ID" value="NZ_FNPV01000005.1"/>
</dbReference>
<dbReference type="STRING" id="159292.SAMN05192546_105103"/>
<dbReference type="InterPro" id="IPR027417">
    <property type="entry name" value="P-loop_NTPase"/>
</dbReference>
<dbReference type="AlphaFoldDB" id="A0A1H3NG07"/>
<dbReference type="InterPro" id="IPR003593">
    <property type="entry name" value="AAA+_ATPase"/>
</dbReference>
<dbReference type="FunFam" id="1.20.272.10:FF:000001">
    <property type="entry name" value="Putative AAA family ATPase"/>
    <property type="match status" value="1"/>
</dbReference>
<dbReference type="InterPro" id="IPR032423">
    <property type="entry name" value="AAA_assoc_2"/>
</dbReference>
<proteinExistence type="inferred from homology"/>
<dbReference type="InterPro" id="IPR021886">
    <property type="entry name" value="MgsA_C"/>
</dbReference>
<dbReference type="GO" id="GO:0017116">
    <property type="term" value="F:single-stranded DNA helicase activity"/>
    <property type="evidence" value="ECO:0007669"/>
    <property type="project" value="TreeGrafter"/>
</dbReference>
<dbReference type="InterPro" id="IPR051314">
    <property type="entry name" value="AAA_ATPase_RarA/MGS1/WRNIP1"/>
</dbReference>
<dbReference type="Pfam" id="PF16193">
    <property type="entry name" value="AAA_assoc_2"/>
    <property type="match status" value="1"/>
</dbReference>
<keyword evidence="4" id="KW-0235">DNA replication</keyword>
<dbReference type="InterPro" id="IPR003959">
    <property type="entry name" value="ATPase_AAA_core"/>
</dbReference>
<keyword evidence="9" id="KW-1185">Reference proteome</keyword>